<reference evidence="9 10" key="1">
    <citation type="journal article" date="2021" name="Nat. Commun.">
        <title>Genetic determinants of endophytism in the Arabidopsis root mycobiome.</title>
        <authorList>
            <person name="Mesny F."/>
            <person name="Miyauchi S."/>
            <person name="Thiergart T."/>
            <person name="Pickel B."/>
            <person name="Atanasova L."/>
            <person name="Karlsson M."/>
            <person name="Huettel B."/>
            <person name="Barry K.W."/>
            <person name="Haridas S."/>
            <person name="Chen C."/>
            <person name="Bauer D."/>
            <person name="Andreopoulos W."/>
            <person name="Pangilinan J."/>
            <person name="LaButti K."/>
            <person name="Riley R."/>
            <person name="Lipzen A."/>
            <person name="Clum A."/>
            <person name="Drula E."/>
            <person name="Henrissat B."/>
            <person name="Kohler A."/>
            <person name="Grigoriev I.V."/>
            <person name="Martin F.M."/>
            <person name="Hacquard S."/>
        </authorList>
    </citation>
    <scope>NUCLEOTIDE SEQUENCE [LARGE SCALE GENOMIC DNA]</scope>
    <source>
        <strain evidence="9 10">MPI-CAGE-CH-0241</strain>
    </source>
</reference>
<dbReference type="GO" id="GO:0030600">
    <property type="term" value="F:feruloyl esterase activity"/>
    <property type="evidence" value="ECO:0007669"/>
    <property type="project" value="UniProtKB-ARBA"/>
</dbReference>
<dbReference type="GO" id="GO:0046872">
    <property type="term" value="F:metal ion binding"/>
    <property type="evidence" value="ECO:0007669"/>
    <property type="project" value="UniProtKB-KW"/>
</dbReference>
<dbReference type="PANTHER" id="PTHR33938">
    <property type="entry name" value="FERULOYL ESTERASE B-RELATED"/>
    <property type="match status" value="1"/>
</dbReference>
<evidence type="ECO:0000256" key="7">
    <source>
        <dbReference type="ARBA" id="ARBA00023157"/>
    </source>
</evidence>
<evidence type="ECO:0000256" key="3">
    <source>
        <dbReference type="ARBA" id="ARBA00022723"/>
    </source>
</evidence>
<keyword evidence="3" id="KW-0479">Metal-binding</keyword>
<keyword evidence="7" id="KW-1015">Disulfide bond</keyword>
<dbReference type="AlphaFoldDB" id="A0A9P8W0K2"/>
<evidence type="ECO:0000313" key="10">
    <source>
        <dbReference type="Proteomes" id="UP000777438"/>
    </source>
</evidence>
<evidence type="ECO:0000256" key="6">
    <source>
        <dbReference type="ARBA" id="ARBA00022837"/>
    </source>
</evidence>
<proteinExistence type="inferred from homology"/>
<dbReference type="Proteomes" id="UP000777438">
    <property type="component" value="Unassembled WGS sequence"/>
</dbReference>
<keyword evidence="5 8" id="KW-0378">Hydrolase</keyword>
<dbReference type="Pfam" id="PF07519">
    <property type="entry name" value="Tannase"/>
    <property type="match status" value="1"/>
</dbReference>
<keyword evidence="10" id="KW-1185">Reference proteome</keyword>
<dbReference type="PANTHER" id="PTHR33938:SF8">
    <property type="entry name" value="CARBOXYLIC ESTER HYDROLASE"/>
    <property type="match status" value="1"/>
</dbReference>
<comment type="similarity">
    <text evidence="1 8">Belongs to the tannase family.</text>
</comment>
<keyword evidence="6" id="KW-0106">Calcium</keyword>
<accession>A0A9P8W0K2</accession>
<evidence type="ECO:0000256" key="4">
    <source>
        <dbReference type="ARBA" id="ARBA00022729"/>
    </source>
</evidence>
<keyword evidence="2" id="KW-0719">Serine esterase</keyword>
<dbReference type="InterPro" id="IPR029058">
    <property type="entry name" value="AB_hydrolase_fold"/>
</dbReference>
<organism evidence="9 10">
    <name type="scientific">Thelonectria olida</name>
    <dbReference type="NCBI Taxonomy" id="1576542"/>
    <lineage>
        <taxon>Eukaryota</taxon>
        <taxon>Fungi</taxon>
        <taxon>Dikarya</taxon>
        <taxon>Ascomycota</taxon>
        <taxon>Pezizomycotina</taxon>
        <taxon>Sordariomycetes</taxon>
        <taxon>Hypocreomycetidae</taxon>
        <taxon>Hypocreales</taxon>
        <taxon>Nectriaceae</taxon>
        <taxon>Thelonectria</taxon>
    </lineage>
</organism>
<dbReference type="InterPro" id="IPR018247">
    <property type="entry name" value="EF_Hand_1_Ca_BS"/>
</dbReference>
<dbReference type="EMBL" id="JAGPYM010000020">
    <property type="protein sequence ID" value="KAH6884508.1"/>
    <property type="molecule type" value="Genomic_DNA"/>
</dbReference>
<evidence type="ECO:0000256" key="1">
    <source>
        <dbReference type="ARBA" id="ARBA00006249"/>
    </source>
</evidence>
<evidence type="ECO:0000256" key="2">
    <source>
        <dbReference type="ARBA" id="ARBA00022487"/>
    </source>
</evidence>
<dbReference type="EC" id="3.1.1.-" evidence="8"/>
<comment type="caution">
    <text evidence="9">The sequence shown here is derived from an EMBL/GenBank/DDBJ whole genome shotgun (WGS) entry which is preliminary data.</text>
</comment>
<dbReference type="OrthoDB" id="3039123at2759"/>
<dbReference type="PROSITE" id="PS00018">
    <property type="entry name" value="EF_HAND_1"/>
    <property type="match status" value="1"/>
</dbReference>
<dbReference type="SUPFAM" id="SSF53474">
    <property type="entry name" value="alpha/beta-Hydrolases"/>
    <property type="match status" value="1"/>
</dbReference>
<name>A0A9P8W0K2_9HYPO</name>
<evidence type="ECO:0000256" key="5">
    <source>
        <dbReference type="ARBA" id="ARBA00022801"/>
    </source>
</evidence>
<evidence type="ECO:0000256" key="8">
    <source>
        <dbReference type="RuleBase" id="RU361238"/>
    </source>
</evidence>
<dbReference type="InterPro" id="IPR011118">
    <property type="entry name" value="Tannase/feruloyl_esterase"/>
</dbReference>
<sequence>MATGVTGLSSPHPCAPDVFTFPDILGTRHRVTTAETVKGFTVGPEGASFCNVTVSYTHPGHDDLVNIHIWLPLTGFNSRFVGIGGGGWLAGEIGDDAMSAFTYQGYATAATDAGYQHDVFSTADAWLMKHHGNLDYPLLTNFAHRAVHEMAIIGKHMGEEYYGQPPAFSYWSGCSTGGRQGLTSALLYPDDYDGILTSCPAVSFPSLMVAFFWSQSVMNRIGAYPEACQFEAVRLAAVETCDELDGSKDGIISRDDLCDFDPNTVVSKGFNCNGVPAKISKETAEIVKAMLQGPTDPEGNSLFPGSTHGTSAVGLMALGNTRCEGGKCTGLPFTLATDWIRLLLKKDPSFDVTTLSLEEYSQLMHQSVREYNGMFAADDADLGRFRGSGKKMITWHGINDEAITINAMRRYYKAVMALDESRGVDTRSYYRYFEVPGATHCSAPPGVGYPLHALDVLRQWVEEGIVPEMLQTTRIGGVSDEEQLPLCPYPHIPVKKGNVVVCQERKKAHNEHLNTKDEL</sequence>
<protein>
    <recommendedName>
        <fullName evidence="8">Carboxylic ester hydrolase</fullName>
        <ecNumber evidence="8">3.1.1.-</ecNumber>
    </recommendedName>
</protein>
<keyword evidence="4" id="KW-0732">Signal</keyword>
<evidence type="ECO:0000313" key="9">
    <source>
        <dbReference type="EMBL" id="KAH6884508.1"/>
    </source>
</evidence>
<gene>
    <name evidence="9" type="ORF">B0T10DRAFT_579226</name>
</gene>